<gene>
    <name evidence="1" type="ORF">XYLVIOL_LOCUS2743</name>
</gene>
<dbReference type="Pfam" id="PF15074">
    <property type="entry name" value="CFAP90"/>
    <property type="match status" value="1"/>
</dbReference>
<evidence type="ECO:0000313" key="2">
    <source>
        <dbReference type="Proteomes" id="UP001642520"/>
    </source>
</evidence>
<sequence length="140" mass="16931">MHRTEYITPWVQMRAREECVLKASKQYPVLEPFAPRCMDSYFNNYKEDSTKSAYERLHRVDFDPRKSRCDRTKQSLYWLEISKENRGHKVPMTSNLWYGRPNRVQIDFPGKKFNRSSRMQEFYTPGRFSLITDTDERDIC</sequence>
<name>A0ABP1ND63_XYLVO</name>
<evidence type="ECO:0000313" key="1">
    <source>
        <dbReference type="EMBL" id="CAL7937485.1"/>
    </source>
</evidence>
<reference evidence="1 2" key="1">
    <citation type="submission" date="2024-08" db="EMBL/GenBank/DDBJ databases">
        <authorList>
            <person name="Will J Nash"/>
            <person name="Angela Man"/>
            <person name="Seanna McTaggart"/>
            <person name="Kendall Baker"/>
            <person name="Tom Barker"/>
            <person name="Leah Catchpole"/>
            <person name="Alex Durrant"/>
            <person name="Karim Gharbi"/>
            <person name="Naomi Irish"/>
            <person name="Gemy Kaithakottil"/>
            <person name="Debby Ku"/>
            <person name="Aaliyah Providence"/>
            <person name="Felix Shaw"/>
            <person name="David Swarbreck"/>
            <person name="Chris Watkins"/>
            <person name="Ann M. McCartney"/>
            <person name="Giulio Formenti"/>
            <person name="Alice Mouton"/>
            <person name="Noel Vella"/>
            <person name="Bjorn M von Reumont"/>
            <person name="Adriana Vella"/>
            <person name="Wilfried Haerty"/>
        </authorList>
    </citation>
    <scope>NUCLEOTIDE SEQUENCE [LARGE SCALE GENOMIC DNA]</scope>
</reference>
<comment type="caution">
    <text evidence="1">The sequence shown here is derived from an EMBL/GenBank/DDBJ whole genome shotgun (WGS) entry which is preliminary data.</text>
</comment>
<organism evidence="1 2">
    <name type="scientific">Xylocopa violacea</name>
    <name type="common">Violet carpenter bee</name>
    <name type="synonym">Apis violacea</name>
    <dbReference type="NCBI Taxonomy" id="135666"/>
    <lineage>
        <taxon>Eukaryota</taxon>
        <taxon>Metazoa</taxon>
        <taxon>Ecdysozoa</taxon>
        <taxon>Arthropoda</taxon>
        <taxon>Hexapoda</taxon>
        <taxon>Insecta</taxon>
        <taxon>Pterygota</taxon>
        <taxon>Neoptera</taxon>
        <taxon>Endopterygota</taxon>
        <taxon>Hymenoptera</taxon>
        <taxon>Apocrita</taxon>
        <taxon>Aculeata</taxon>
        <taxon>Apoidea</taxon>
        <taxon>Anthophila</taxon>
        <taxon>Apidae</taxon>
        <taxon>Xylocopa</taxon>
        <taxon>Xylocopa</taxon>
    </lineage>
</organism>
<dbReference type="Proteomes" id="UP001642520">
    <property type="component" value="Unassembled WGS sequence"/>
</dbReference>
<proteinExistence type="predicted"/>
<protein>
    <submittedName>
        <fullName evidence="1">Uncharacterized protein</fullName>
    </submittedName>
</protein>
<accession>A0ABP1ND63</accession>
<dbReference type="InterPro" id="IPR027901">
    <property type="entry name" value="CFAP90"/>
</dbReference>
<keyword evidence="2" id="KW-1185">Reference proteome</keyword>
<dbReference type="EMBL" id="CAXAJV020001288">
    <property type="protein sequence ID" value="CAL7937485.1"/>
    <property type="molecule type" value="Genomic_DNA"/>
</dbReference>